<dbReference type="PANTHER" id="PTHR37610:SF55">
    <property type="entry name" value="RETROTRANSPOSON COPIA-LIKE N-TERMINAL DOMAIN-CONTAINING PROTEIN"/>
    <property type="match status" value="1"/>
</dbReference>
<comment type="caution">
    <text evidence="1">The sequence shown here is derived from an EMBL/GenBank/DDBJ whole genome shotgun (WGS) entry which is preliminary data.</text>
</comment>
<reference evidence="1" key="1">
    <citation type="submission" date="2018-05" db="EMBL/GenBank/DDBJ databases">
        <title>Draft genome of Mucuna pruriens seed.</title>
        <authorList>
            <person name="Nnadi N.E."/>
            <person name="Vos R."/>
            <person name="Hasami M.H."/>
            <person name="Devisetty U.K."/>
            <person name="Aguiy J.C."/>
        </authorList>
    </citation>
    <scope>NUCLEOTIDE SEQUENCE [LARGE SCALE GENOMIC DNA]</scope>
    <source>
        <strain evidence="1">JCA_2017</strain>
    </source>
</reference>
<sequence>MKNMIWKNITELKRHLNSFSSPRVVSTNIDHLFFLTQDLSTPYYIYPNENHSLVLISLILETSNYHHWSKAILCLLMAQSRNPIKETLHMLLGHDFFHGLLTHGLILPKTCGKNLRINFCKVRISKLHQEFYFLKQGEVFVIAYFTKLKILWVKFATLDPSLHASSLVLVASTLPKLYNNTKTIIVCCALCNV</sequence>
<protein>
    <recommendedName>
        <fullName evidence="3">Retrotransposon Copia-like N-terminal domain-containing protein</fullName>
    </recommendedName>
</protein>
<evidence type="ECO:0000313" key="1">
    <source>
        <dbReference type="EMBL" id="RDY02271.1"/>
    </source>
</evidence>
<dbReference type="PANTHER" id="PTHR37610">
    <property type="entry name" value="CCHC-TYPE DOMAIN-CONTAINING PROTEIN"/>
    <property type="match status" value="1"/>
</dbReference>
<dbReference type="EMBL" id="QJKJ01002565">
    <property type="protein sequence ID" value="RDY02271.1"/>
    <property type="molecule type" value="Genomic_DNA"/>
</dbReference>
<accession>A0A371HHH6</accession>
<evidence type="ECO:0000313" key="2">
    <source>
        <dbReference type="Proteomes" id="UP000257109"/>
    </source>
</evidence>
<gene>
    <name evidence="1" type="ORF">CR513_14283</name>
</gene>
<dbReference type="Proteomes" id="UP000257109">
    <property type="component" value="Unassembled WGS sequence"/>
</dbReference>
<evidence type="ECO:0008006" key="3">
    <source>
        <dbReference type="Google" id="ProtNLM"/>
    </source>
</evidence>
<keyword evidence="2" id="KW-1185">Reference proteome</keyword>
<proteinExistence type="predicted"/>
<feature type="non-terminal residue" evidence="1">
    <location>
        <position position="1"/>
    </location>
</feature>
<dbReference type="AlphaFoldDB" id="A0A371HHH6"/>
<organism evidence="1 2">
    <name type="scientific">Mucuna pruriens</name>
    <name type="common">Velvet bean</name>
    <name type="synonym">Dolichos pruriens</name>
    <dbReference type="NCBI Taxonomy" id="157652"/>
    <lineage>
        <taxon>Eukaryota</taxon>
        <taxon>Viridiplantae</taxon>
        <taxon>Streptophyta</taxon>
        <taxon>Embryophyta</taxon>
        <taxon>Tracheophyta</taxon>
        <taxon>Spermatophyta</taxon>
        <taxon>Magnoliopsida</taxon>
        <taxon>eudicotyledons</taxon>
        <taxon>Gunneridae</taxon>
        <taxon>Pentapetalae</taxon>
        <taxon>rosids</taxon>
        <taxon>fabids</taxon>
        <taxon>Fabales</taxon>
        <taxon>Fabaceae</taxon>
        <taxon>Papilionoideae</taxon>
        <taxon>50 kb inversion clade</taxon>
        <taxon>NPAAA clade</taxon>
        <taxon>indigoferoid/millettioid clade</taxon>
        <taxon>Phaseoleae</taxon>
        <taxon>Mucuna</taxon>
    </lineage>
</organism>
<name>A0A371HHH6_MUCPR</name>